<dbReference type="EMBL" id="NWUJ01000010">
    <property type="protein sequence ID" value="PFH32696.1"/>
    <property type="molecule type" value="Genomic_DNA"/>
</dbReference>
<keyword evidence="1" id="KW-0479">Metal-binding</keyword>
<feature type="compositionally biased region" description="Basic and acidic residues" evidence="2">
    <location>
        <begin position="432"/>
        <end position="447"/>
    </location>
</feature>
<evidence type="ECO:0000313" key="4">
    <source>
        <dbReference type="EMBL" id="PFH32696.1"/>
    </source>
</evidence>
<evidence type="ECO:0000256" key="2">
    <source>
        <dbReference type="SAM" id="MobiDB-lite"/>
    </source>
</evidence>
<feature type="compositionally biased region" description="Low complexity" evidence="2">
    <location>
        <begin position="294"/>
        <end position="328"/>
    </location>
</feature>
<keyword evidence="1" id="KW-0862">Zinc</keyword>
<feature type="compositionally biased region" description="Polar residues" evidence="2">
    <location>
        <begin position="32"/>
        <end position="49"/>
    </location>
</feature>
<evidence type="ECO:0000313" key="5">
    <source>
        <dbReference type="Proteomes" id="UP000224006"/>
    </source>
</evidence>
<dbReference type="KEGG" id="bbes:BESB_013080"/>
<dbReference type="SUPFAM" id="SSF57756">
    <property type="entry name" value="Retrovirus zinc finger-like domains"/>
    <property type="match status" value="1"/>
</dbReference>
<dbReference type="GO" id="GO:0003676">
    <property type="term" value="F:nucleic acid binding"/>
    <property type="evidence" value="ECO:0007669"/>
    <property type="project" value="InterPro"/>
</dbReference>
<dbReference type="InterPro" id="IPR001878">
    <property type="entry name" value="Znf_CCHC"/>
</dbReference>
<keyword evidence="5" id="KW-1185">Reference proteome</keyword>
<name>A0A2A9M9T8_BESBE</name>
<keyword evidence="1" id="KW-0863">Zinc-finger</keyword>
<evidence type="ECO:0000256" key="1">
    <source>
        <dbReference type="PROSITE-ProRule" id="PRU00047"/>
    </source>
</evidence>
<dbReference type="PROSITE" id="PS50158">
    <property type="entry name" value="ZF_CCHC"/>
    <property type="match status" value="1"/>
</dbReference>
<proteinExistence type="predicted"/>
<feature type="region of interest" description="Disordered" evidence="2">
    <location>
        <begin position="379"/>
        <end position="529"/>
    </location>
</feature>
<dbReference type="Proteomes" id="UP000224006">
    <property type="component" value="Chromosome IX"/>
</dbReference>
<evidence type="ECO:0000259" key="3">
    <source>
        <dbReference type="PROSITE" id="PS50158"/>
    </source>
</evidence>
<comment type="caution">
    <text evidence="4">The sequence shown here is derived from an EMBL/GenBank/DDBJ whole genome shotgun (WGS) entry which is preliminary data.</text>
</comment>
<feature type="region of interest" description="Disordered" evidence="2">
    <location>
        <begin position="32"/>
        <end position="162"/>
    </location>
</feature>
<dbReference type="InterPro" id="IPR036875">
    <property type="entry name" value="Znf_CCHC_sf"/>
</dbReference>
<gene>
    <name evidence="4" type="ORF">BESB_013080</name>
</gene>
<feature type="region of interest" description="Disordered" evidence="2">
    <location>
        <begin position="197"/>
        <end position="224"/>
    </location>
</feature>
<sequence>MHSRASHGKRRGCIDTEDGSVLCSFDTVGDASLSSPVTDVNSSVSSGSLATHFDPRKRYQDPSEPPPTSPNAFHPLRPSRVGNRKLSPPPHYTRPARFASSSSSTPTQSSSSEALPLSGLSHSRPSAPSSSFSTPRHAPPAGASPSSAAFPASSNASSRTGELRKYRFAESRYYVSEQELEGLKPDWLRRRKEEAERFRFEAPPPKEGERPARGKNGSTQRGKREGYTHELRNCCFLCFEEDHSGTACNNKHVFCRLCAGYGHPEDSCPLLLVERSLRGELCFFLDDAQTEDAAAAPASGSSSDADLPGPRSTHSSHSATSRASSAPAGDSRDSRGIRCMSCGVRGHAVCTDPPLTVLQIFCCRCGLYGHSRSDCPGVFDSSSRRSDFRAPPRFGHAPGSRHPSAASPHANRGRFAAGAGASPHRAPFPPKGRGEPAARERDRDLMKHARKSIQKHEGKLKLHGGSGAWHEKKKKKKHRGEGAKFHNNADFPRSRKPAEPDFERSWKKRGRDDIETSGKWNRKRRGGGI</sequence>
<dbReference type="OrthoDB" id="332664at2759"/>
<dbReference type="AlphaFoldDB" id="A0A2A9M9T8"/>
<organism evidence="4 5">
    <name type="scientific">Besnoitia besnoiti</name>
    <name type="common">Apicomplexan protozoan</name>
    <dbReference type="NCBI Taxonomy" id="94643"/>
    <lineage>
        <taxon>Eukaryota</taxon>
        <taxon>Sar</taxon>
        <taxon>Alveolata</taxon>
        <taxon>Apicomplexa</taxon>
        <taxon>Conoidasida</taxon>
        <taxon>Coccidia</taxon>
        <taxon>Eucoccidiorida</taxon>
        <taxon>Eimeriorina</taxon>
        <taxon>Sarcocystidae</taxon>
        <taxon>Besnoitia</taxon>
    </lineage>
</organism>
<feature type="domain" description="CCHC-type" evidence="3">
    <location>
        <begin position="362"/>
        <end position="376"/>
    </location>
</feature>
<protein>
    <recommendedName>
        <fullName evidence="3">CCHC-type domain-containing protein</fullName>
    </recommendedName>
</protein>
<feature type="compositionally biased region" description="Low complexity" evidence="2">
    <location>
        <begin position="100"/>
        <end position="158"/>
    </location>
</feature>
<dbReference type="GO" id="GO:0008270">
    <property type="term" value="F:zinc ion binding"/>
    <property type="evidence" value="ECO:0007669"/>
    <property type="project" value="UniProtKB-KW"/>
</dbReference>
<dbReference type="GeneID" id="40306370"/>
<accession>A0A2A9M9T8</accession>
<dbReference type="RefSeq" id="XP_029216705.1">
    <property type="nucleotide sequence ID" value="XM_029360038.1"/>
</dbReference>
<feature type="compositionally biased region" description="Basic and acidic residues" evidence="2">
    <location>
        <begin position="492"/>
        <end position="516"/>
    </location>
</feature>
<feature type="compositionally biased region" description="Basic residues" evidence="2">
    <location>
        <begin position="520"/>
        <end position="529"/>
    </location>
</feature>
<feature type="region of interest" description="Disordered" evidence="2">
    <location>
        <begin position="294"/>
        <end position="334"/>
    </location>
</feature>
<reference evidence="4 5" key="1">
    <citation type="submission" date="2017-09" db="EMBL/GenBank/DDBJ databases">
        <title>Genome sequencing of Besnoitia besnoiti strain Bb-Ger1.</title>
        <authorList>
            <person name="Schares G."/>
            <person name="Venepally P."/>
            <person name="Lorenzi H.A."/>
        </authorList>
    </citation>
    <scope>NUCLEOTIDE SEQUENCE [LARGE SCALE GENOMIC DNA]</scope>
    <source>
        <strain evidence="4 5">Bb-Ger1</strain>
    </source>
</reference>
<feature type="compositionally biased region" description="Basic and acidic residues" evidence="2">
    <location>
        <begin position="197"/>
        <end position="212"/>
    </location>
</feature>
<dbReference type="VEuPathDB" id="ToxoDB:BESB_013080"/>